<dbReference type="InParanoid" id="A0A1E5RNB9"/>
<protein>
    <recommendedName>
        <fullName evidence="8">Dolichyl-diphosphooligosaccharide--protein glycosyltransferase subunit OST2</fullName>
        <shortName evidence="8">Oligosaccharyl transferase subunit OST2</shortName>
    </recommendedName>
</protein>
<dbReference type="GO" id="GO:0016740">
    <property type="term" value="F:transferase activity"/>
    <property type="evidence" value="ECO:0007669"/>
    <property type="project" value="UniProtKB-KW"/>
</dbReference>
<dbReference type="FunCoup" id="A0A1E5RNB9">
    <property type="interactions" value="705"/>
</dbReference>
<sequence>MSTESTFKQLNKALTTYFHTIDANINLKIIDIFNLGLVIIAVFQVVFMTLIRDTFPFNAFLSGFICCVSQFVLNVCLRLQMVENFQVVDDSNVLVNPVSDVKKNIALSNEKNNLKKPVSVVAKTESINQKNKISEKRAFAEYLLASLIMHFVCLHFIN</sequence>
<dbReference type="GO" id="GO:0006487">
    <property type="term" value="P:protein N-linked glycosylation"/>
    <property type="evidence" value="ECO:0007669"/>
    <property type="project" value="TreeGrafter"/>
</dbReference>
<feature type="transmembrane region" description="Helical" evidence="8">
    <location>
        <begin position="57"/>
        <end position="77"/>
    </location>
</feature>
<reference evidence="10" key="1">
    <citation type="journal article" date="2016" name="Genome Announc.">
        <title>Genome sequences of three species of Hanseniaspora isolated from spontaneous wine fermentations.</title>
        <authorList>
            <person name="Sternes P.R."/>
            <person name="Lee D."/>
            <person name="Kutyna D.R."/>
            <person name="Borneman A.R."/>
        </authorList>
    </citation>
    <scope>NUCLEOTIDE SEQUENCE [LARGE SCALE GENOMIC DNA]</scope>
    <source>
        <strain evidence="10">AWRI3579</strain>
    </source>
</reference>
<evidence type="ECO:0000256" key="2">
    <source>
        <dbReference type="ARBA" id="ARBA00004922"/>
    </source>
</evidence>
<comment type="similarity">
    <text evidence="3 8">Belongs to the DAD/OST2 family.</text>
</comment>
<evidence type="ECO:0000256" key="6">
    <source>
        <dbReference type="ARBA" id="ARBA00022989"/>
    </source>
</evidence>
<keyword evidence="6 8" id="KW-1133">Transmembrane helix</keyword>
<comment type="subunit">
    <text evidence="8">Component of the oligosaccharyltransferase (OST) complex.</text>
</comment>
<evidence type="ECO:0000256" key="3">
    <source>
        <dbReference type="ARBA" id="ARBA00009386"/>
    </source>
</evidence>
<dbReference type="PANTHER" id="PTHR10705:SF0">
    <property type="entry name" value="DOLICHYL-DIPHOSPHOOLIGOSACCHARIDE--PROTEIN GLYCOSYLTRANSFERASE SUBUNIT DAD1"/>
    <property type="match status" value="1"/>
</dbReference>
<dbReference type="STRING" id="56408.A0A1E5RNB9"/>
<keyword evidence="10" id="KW-1185">Reference proteome</keyword>
<name>A0A1E5RNB9_9ASCO</name>
<dbReference type="GO" id="GO:0008250">
    <property type="term" value="C:oligosaccharyltransferase complex"/>
    <property type="evidence" value="ECO:0007669"/>
    <property type="project" value="InterPro"/>
</dbReference>
<feature type="transmembrane region" description="Helical" evidence="8">
    <location>
        <begin position="32"/>
        <end position="51"/>
    </location>
</feature>
<evidence type="ECO:0000256" key="5">
    <source>
        <dbReference type="ARBA" id="ARBA00022824"/>
    </source>
</evidence>
<dbReference type="EMBL" id="LPNM01000005">
    <property type="protein sequence ID" value="OEJ88378.1"/>
    <property type="molecule type" value="Genomic_DNA"/>
</dbReference>
<accession>A0A1E5RNB9</accession>
<dbReference type="InterPro" id="IPR003038">
    <property type="entry name" value="DAD/Ost2"/>
</dbReference>
<keyword evidence="9" id="KW-0808">Transferase</keyword>
<keyword evidence="7 8" id="KW-0472">Membrane</keyword>
<evidence type="ECO:0000313" key="9">
    <source>
        <dbReference type="EMBL" id="OEJ88378.1"/>
    </source>
</evidence>
<dbReference type="Proteomes" id="UP000095728">
    <property type="component" value="Unassembled WGS sequence"/>
</dbReference>
<comment type="subcellular location">
    <subcellularLocation>
        <location evidence="1 8">Endoplasmic reticulum membrane</location>
        <topology evidence="1 8">Multi-pass membrane protein</topology>
    </subcellularLocation>
</comment>
<evidence type="ECO:0000256" key="1">
    <source>
        <dbReference type="ARBA" id="ARBA00004477"/>
    </source>
</evidence>
<dbReference type="UniPathway" id="UPA00378"/>
<dbReference type="Pfam" id="PF02109">
    <property type="entry name" value="DAD"/>
    <property type="match status" value="2"/>
</dbReference>
<organism evidence="9 10">
    <name type="scientific">Hanseniaspora osmophila</name>
    <dbReference type="NCBI Taxonomy" id="56408"/>
    <lineage>
        <taxon>Eukaryota</taxon>
        <taxon>Fungi</taxon>
        <taxon>Dikarya</taxon>
        <taxon>Ascomycota</taxon>
        <taxon>Saccharomycotina</taxon>
        <taxon>Saccharomycetes</taxon>
        <taxon>Saccharomycodales</taxon>
        <taxon>Saccharomycodaceae</taxon>
        <taxon>Hanseniaspora</taxon>
    </lineage>
</organism>
<comment type="function">
    <text evidence="8">Subunit of the oligosaccharyl transferase (OST) complex that catalyzes the initial transfer of a defined glycan (Glc(3)Man(9)GlcNAc(2) in eukaryotes) from the lipid carrier dolichol-pyrophosphate to an asparagine residue within an Asn-X-Ser/Thr consensus motif in nascent polypeptide chains, the first step in protein N-glycosylation. N-glycosylation occurs cotranslationally and the complex associates with the Sec61 complex at the channel-forming translocon complex that mediates protein translocation across the endoplasmic reticulum (ER). All subunits are required for a maximal enzyme activity.</text>
</comment>
<keyword evidence="5 8" id="KW-0256">Endoplasmic reticulum</keyword>
<proteinExistence type="inferred from homology"/>
<evidence type="ECO:0000313" key="10">
    <source>
        <dbReference type="Proteomes" id="UP000095728"/>
    </source>
</evidence>
<dbReference type="AlphaFoldDB" id="A0A1E5RNB9"/>
<evidence type="ECO:0000256" key="8">
    <source>
        <dbReference type="RuleBase" id="RU361136"/>
    </source>
</evidence>
<evidence type="ECO:0000256" key="7">
    <source>
        <dbReference type="ARBA" id="ARBA00023136"/>
    </source>
</evidence>
<evidence type="ECO:0000256" key="4">
    <source>
        <dbReference type="ARBA" id="ARBA00022692"/>
    </source>
</evidence>
<feature type="transmembrane region" description="Helical" evidence="8">
    <location>
        <begin position="139"/>
        <end position="157"/>
    </location>
</feature>
<dbReference type="OrthoDB" id="445566at2759"/>
<comment type="caution">
    <text evidence="9">The sequence shown here is derived from an EMBL/GenBank/DDBJ whole genome shotgun (WGS) entry which is preliminary data.</text>
</comment>
<comment type="pathway">
    <text evidence="2 8">Protein modification; protein glycosylation.</text>
</comment>
<dbReference type="PANTHER" id="PTHR10705">
    <property type="entry name" value="DOLICHYL-DIPHOSPHOOLIGOSACCHARIDE--PROTEIN GLYCOSYLTRANSFERASE SUBUNIT DAD1"/>
    <property type="match status" value="1"/>
</dbReference>
<keyword evidence="4 8" id="KW-0812">Transmembrane</keyword>
<gene>
    <name evidence="9" type="ORF">AWRI3579_g694</name>
</gene>